<sequence length="118" mass="12496">MTVLKKTEVTTDQQSFRVCVSNTCGVPPPVPAAEQPARSSRGNRTTLSPGPGQRWGEALCGPRGPIPKDASLPTPPHPNPPYTVENCLGYLPNLDSPAPLLAKCGLGVVVEVKWESLV</sequence>
<keyword evidence="3" id="KW-1185">Reference proteome</keyword>
<evidence type="ECO:0000313" key="3">
    <source>
        <dbReference type="Proteomes" id="UP000010556"/>
    </source>
</evidence>
<evidence type="ECO:0000256" key="1">
    <source>
        <dbReference type="SAM" id="MobiDB-lite"/>
    </source>
</evidence>
<organism evidence="2 3">
    <name type="scientific">Myotis davidii</name>
    <name type="common">David's myotis</name>
    <dbReference type="NCBI Taxonomy" id="225400"/>
    <lineage>
        <taxon>Eukaryota</taxon>
        <taxon>Metazoa</taxon>
        <taxon>Chordata</taxon>
        <taxon>Craniata</taxon>
        <taxon>Vertebrata</taxon>
        <taxon>Euteleostomi</taxon>
        <taxon>Mammalia</taxon>
        <taxon>Eutheria</taxon>
        <taxon>Laurasiatheria</taxon>
        <taxon>Chiroptera</taxon>
        <taxon>Yangochiroptera</taxon>
        <taxon>Vespertilionidae</taxon>
        <taxon>Myotis</taxon>
    </lineage>
</organism>
<dbReference type="Proteomes" id="UP000010556">
    <property type="component" value="Unassembled WGS sequence"/>
</dbReference>
<feature type="region of interest" description="Disordered" evidence="1">
    <location>
        <begin position="27"/>
        <end position="78"/>
    </location>
</feature>
<dbReference type="AlphaFoldDB" id="L5M0U2"/>
<reference evidence="3" key="1">
    <citation type="journal article" date="2013" name="Science">
        <title>Comparative analysis of bat genomes provides insight into the evolution of flight and immunity.</title>
        <authorList>
            <person name="Zhang G."/>
            <person name="Cowled C."/>
            <person name="Shi Z."/>
            <person name="Huang Z."/>
            <person name="Bishop-Lilly K.A."/>
            <person name="Fang X."/>
            <person name="Wynne J.W."/>
            <person name="Xiong Z."/>
            <person name="Baker M.L."/>
            <person name="Zhao W."/>
            <person name="Tachedjian M."/>
            <person name="Zhu Y."/>
            <person name="Zhou P."/>
            <person name="Jiang X."/>
            <person name="Ng J."/>
            <person name="Yang L."/>
            <person name="Wu L."/>
            <person name="Xiao J."/>
            <person name="Feng Y."/>
            <person name="Chen Y."/>
            <person name="Sun X."/>
            <person name="Zhang Y."/>
            <person name="Marsh G.A."/>
            <person name="Crameri G."/>
            <person name="Broder C.C."/>
            <person name="Frey K.G."/>
            <person name="Wang L.F."/>
            <person name="Wang J."/>
        </authorList>
    </citation>
    <scope>NUCLEOTIDE SEQUENCE [LARGE SCALE GENOMIC DNA]</scope>
</reference>
<evidence type="ECO:0000313" key="2">
    <source>
        <dbReference type="EMBL" id="ELK31333.1"/>
    </source>
</evidence>
<name>L5M0U2_MYODS</name>
<feature type="compositionally biased region" description="Polar residues" evidence="1">
    <location>
        <begin position="37"/>
        <end position="48"/>
    </location>
</feature>
<gene>
    <name evidence="2" type="ORF">MDA_GLEAN10013422</name>
</gene>
<proteinExistence type="predicted"/>
<accession>L5M0U2</accession>
<protein>
    <submittedName>
        <fullName evidence="2">Uncharacterized protein</fullName>
    </submittedName>
</protein>
<dbReference type="EMBL" id="KB106269">
    <property type="protein sequence ID" value="ELK31333.1"/>
    <property type="molecule type" value="Genomic_DNA"/>
</dbReference>